<evidence type="ECO:0000256" key="2">
    <source>
        <dbReference type="ARBA" id="ARBA00023125"/>
    </source>
</evidence>
<dbReference type="RefSeq" id="WP_106054026.1">
    <property type="nucleotide sequence ID" value="NZ_CALXOB010000053.1"/>
</dbReference>
<dbReference type="Proteomes" id="UP000435649">
    <property type="component" value="Unassembled WGS sequence"/>
</dbReference>
<dbReference type="InterPro" id="IPR036390">
    <property type="entry name" value="WH_DNA-bd_sf"/>
</dbReference>
<gene>
    <name evidence="5" type="ORF">FYJ85_04010</name>
</gene>
<evidence type="ECO:0000313" key="6">
    <source>
        <dbReference type="Proteomes" id="UP000435649"/>
    </source>
</evidence>
<dbReference type="SMART" id="SM00345">
    <property type="entry name" value="HTH_GNTR"/>
    <property type="match status" value="1"/>
</dbReference>
<keyword evidence="2" id="KW-0238">DNA-binding</keyword>
<dbReference type="CDD" id="cd07377">
    <property type="entry name" value="WHTH_GntR"/>
    <property type="match status" value="1"/>
</dbReference>
<dbReference type="PRINTS" id="PR00035">
    <property type="entry name" value="HTHGNTR"/>
</dbReference>
<accession>A0A844FY36</accession>
<dbReference type="InterPro" id="IPR028082">
    <property type="entry name" value="Peripla_BP_I"/>
</dbReference>
<feature type="domain" description="HTH gntR-type" evidence="4">
    <location>
        <begin position="8"/>
        <end position="77"/>
    </location>
</feature>
<dbReference type="GO" id="GO:0003700">
    <property type="term" value="F:DNA-binding transcription factor activity"/>
    <property type="evidence" value="ECO:0007669"/>
    <property type="project" value="InterPro"/>
</dbReference>
<organism evidence="5 6">
    <name type="scientific">Victivallis lenta</name>
    <dbReference type="NCBI Taxonomy" id="2606640"/>
    <lineage>
        <taxon>Bacteria</taxon>
        <taxon>Pseudomonadati</taxon>
        <taxon>Lentisphaerota</taxon>
        <taxon>Lentisphaeria</taxon>
        <taxon>Victivallales</taxon>
        <taxon>Victivallaceae</taxon>
        <taxon>Victivallis</taxon>
    </lineage>
</organism>
<dbReference type="InterPro" id="IPR036388">
    <property type="entry name" value="WH-like_DNA-bd_sf"/>
</dbReference>
<dbReference type="SUPFAM" id="SSF46785">
    <property type="entry name" value="Winged helix' DNA-binding domain"/>
    <property type="match status" value="1"/>
</dbReference>
<evidence type="ECO:0000256" key="1">
    <source>
        <dbReference type="ARBA" id="ARBA00023015"/>
    </source>
</evidence>
<dbReference type="GO" id="GO:0003677">
    <property type="term" value="F:DNA binding"/>
    <property type="evidence" value="ECO:0007669"/>
    <property type="project" value="UniProtKB-KW"/>
</dbReference>
<sequence length="340" mass="37075">MIMQDDRNGSIKPIYQQIREDLLLGFQKTGEARLPSEREICKKYGVCRPTVHKALSYLVETGLVVRRPGKGSFFLPPEAGSGRNVAGVKLVIRKDWKIWSGDCYFGQTIQGIYETLNGCGLNLSIEQFNDRLLLQLLEDEVTSSIWLSPEKAEQEAIRMLADAGRTVTAINRQIHAPGVRFVSGDHQADGEEAGRFALLHRANRVIFFVSEAESGLFAAREAGIAHILGDAIPFRRVTLSLTGRTEAIRRAAKEFGADGNTAVVLNSGSLLEPALRVFPPRENLLLFADNAEPLRYGISLIVQPVAEIGRIAGKIAGAGETALSGTLVRGKLLTAEGVRA</sequence>
<evidence type="ECO:0000313" key="5">
    <source>
        <dbReference type="EMBL" id="MST96210.1"/>
    </source>
</evidence>
<dbReference type="PROSITE" id="PS50949">
    <property type="entry name" value="HTH_GNTR"/>
    <property type="match status" value="1"/>
</dbReference>
<dbReference type="InterPro" id="IPR050679">
    <property type="entry name" value="Bact_HTH_transcr_reg"/>
</dbReference>
<comment type="caution">
    <text evidence="5">The sequence shown here is derived from an EMBL/GenBank/DDBJ whole genome shotgun (WGS) entry which is preliminary data.</text>
</comment>
<evidence type="ECO:0000259" key="4">
    <source>
        <dbReference type="PROSITE" id="PS50949"/>
    </source>
</evidence>
<dbReference type="PANTHER" id="PTHR44846">
    <property type="entry name" value="MANNOSYL-D-GLYCERATE TRANSPORT/METABOLISM SYSTEM REPRESSOR MNGR-RELATED"/>
    <property type="match status" value="1"/>
</dbReference>
<proteinExistence type="predicted"/>
<protein>
    <submittedName>
        <fullName evidence="5">GntR family transcriptional regulator</fullName>
    </submittedName>
</protein>
<dbReference type="Pfam" id="PF00392">
    <property type="entry name" value="GntR"/>
    <property type="match status" value="1"/>
</dbReference>
<keyword evidence="6" id="KW-1185">Reference proteome</keyword>
<reference evidence="5 6" key="1">
    <citation type="submission" date="2019-08" db="EMBL/GenBank/DDBJ databases">
        <title>In-depth cultivation of the pig gut microbiome towards novel bacterial diversity and tailored functional studies.</title>
        <authorList>
            <person name="Wylensek D."/>
            <person name="Hitch T.C.A."/>
            <person name="Clavel T."/>
        </authorList>
    </citation>
    <scope>NUCLEOTIDE SEQUENCE [LARGE SCALE GENOMIC DNA]</scope>
    <source>
        <strain evidence="5 6">BBE-744-WT-12</strain>
    </source>
</reference>
<dbReference type="InterPro" id="IPR000524">
    <property type="entry name" value="Tscrpt_reg_HTH_GntR"/>
</dbReference>
<dbReference type="AlphaFoldDB" id="A0A844FY36"/>
<dbReference type="SUPFAM" id="SSF53822">
    <property type="entry name" value="Periplasmic binding protein-like I"/>
    <property type="match status" value="1"/>
</dbReference>
<dbReference type="Gene3D" id="3.40.50.2300">
    <property type="match status" value="2"/>
</dbReference>
<name>A0A844FY36_9BACT</name>
<keyword evidence="1" id="KW-0805">Transcription regulation</keyword>
<dbReference type="EMBL" id="VUNS01000003">
    <property type="protein sequence ID" value="MST96210.1"/>
    <property type="molecule type" value="Genomic_DNA"/>
</dbReference>
<keyword evidence="3" id="KW-0804">Transcription</keyword>
<dbReference type="Gene3D" id="1.10.10.10">
    <property type="entry name" value="Winged helix-like DNA-binding domain superfamily/Winged helix DNA-binding domain"/>
    <property type="match status" value="1"/>
</dbReference>
<evidence type="ECO:0000256" key="3">
    <source>
        <dbReference type="ARBA" id="ARBA00023163"/>
    </source>
</evidence>